<dbReference type="Proteomes" id="UP000381093">
    <property type="component" value="Unassembled WGS sequence"/>
</dbReference>
<accession>A0A5E7ADD9</accession>
<organism evidence="2 3">
    <name type="scientific">Pseudomonas fluorescens</name>
    <dbReference type="NCBI Taxonomy" id="294"/>
    <lineage>
        <taxon>Bacteria</taxon>
        <taxon>Pseudomonadati</taxon>
        <taxon>Pseudomonadota</taxon>
        <taxon>Gammaproteobacteria</taxon>
        <taxon>Pseudomonadales</taxon>
        <taxon>Pseudomonadaceae</taxon>
        <taxon>Pseudomonas</taxon>
    </lineage>
</organism>
<name>A0A5E7ADD9_PSEFL</name>
<keyword evidence="1" id="KW-1133">Transmembrane helix</keyword>
<evidence type="ECO:0000256" key="1">
    <source>
        <dbReference type="SAM" id="Phobius"/>
    </source>
</evidence>
<feature type="transmembrane region" description="Helical" evidence="1">
    <location>
        <begin position="6"/>
        <end position="27"/>
    </location>
</feature>
<dbReference type="AlphaFoldDB" id="A0A5E7ADD9"/>
<keyword evidence="1" id="KW-0812">Transmembrane</keyword>
<gene>
    <name evidence="2" type="ORF">PS710_00665</name>
</gene>
<proteinExistence type="predicted"/>
<sequence length="36" mass="3944">MTAPKAIAYGFLAGFGFMASQDLWWLLTGMMSLCRG</sequence>
<protein>
    <submittedName>
        <fullName evidence="2">Uncharacterized protein</fullName>
    </submittedName>
</protein>
<evidence type="ECO:0000313" key="2">
    <source>
        <dbReference type="EMBL" id="VVN74704.1"/>
    </source>
</evidence>
<evidence type="ECO:0000313" key="3">
    <source>
        <dbReference type="Proteomes" id="UP000381093"/>
    </source>
</evidence>
<dbReference type="EMBL" id="CABVHW010000001">
    <property type="protein sequence ID" value="VVN74704.1"/>
    <property type="molecule type" value="Genomic_DNA"/>
</dbReference>
<reference evidence="2 3" key="1">
    <citation type="submission" date="2019-09" db="EMBL/GenBank/DDBJ databases">
        <authorList>
            <person name="Chandra G."/>
            <person name="Truman W A."/>
        </authorList>
    </citation>
    <scope>NUCLEOTIDE SEQUENCE [LARGE SCALE GENOMIC DNA]</scope>
    <source>
        <strain evidence="2">PS710</strain>
    </source>
</reference>
<keyword evidence="1" id="KW-0472">Membrane</keyword>